<evidence type="ECO:0000313" key="9">
    <source>
        <dbReference type="EnsemblMetazoa" id="KAF7491932.1"/>
    </source>
</evidence>
<gene>
    <name evidence="8" type="ORF">SSS_3821</name>
</gene>
<dbReference type="InterPro" id="IPR045866">
    <property type="entry name" value="FAM210A/B-like"/>
</dbReference>
<dbReference type="EnsemblMetazoa" id="SSS_3821s_mrna">
    <property type="protein sequence ID" value="KAF7491932.1"/>
    <property type="gene ID" value="SSS_3821"/>
</dbReference>
<evidence type="ECO:0000256" key="4">
    <source>
        <dbReference type="ARBA" id="ARBA00023054"/>
    </source>
</evidence>
<dbReference type="PANTHER" id="PTHR21377">
    <property type="entry name" value="PROTEIN FAM210B, MITOCHONDRIAL"/>
    <property type="match status" value="1"/>
</dbReference>
<keyword evidence="4" id="KW-0175">Coiled coil</keyword>
<evidence type="ECO:0000256" key="1">
    <source>
        <dbReference type="ARBA" id="ARBA00004167"/>
    </source>
</evidence>
<dbReference type="Proteomes" id="UP000070412">
    <property type="component" value="Unassembled WGS sequence"/>
</dbReference>
<dbReference type="OrthoDB" id="5874039at2759"/>
<evidence type="ECO:0000313" key="10">
    <source>
        <dbReference type="Proteomes" id="UP000070412"/>
    </source>
</evidence>
<evidence type="ECO:0000259" key="7">
    <source>
        <dbReference type="Pfam" id="PF06916"/>
    </source>
</evidence>
<keyword evidence="10" id="KW-1185">Reference proteome</keyword>
<sequence>MSLLPCVIIRSSLKHFNISRTFYRILLDNSSYTRSNLGRCFLRQNSKSFWVWKNIVFETNPDGLRSILFARNITRILPRSNDHQTIRLFQNGNTNRGKSSNQSIHNEWDELTKLPLTKRLHLMLKRYWYIAIPFHLVASCFWFGSLFLLCKFGLNGAIIINWIKPYIMESERCPKSIKNIFEKDADKLGHVTIALLLYKIATPARYATTVFGTIYLLRHLLRRGVLIKTAKEQLKSVRTSSFSRAVSINLKKKQDRFRKFRKRLRNRPR</sequence>
<accession>A0A834RA61</accession>
<dbReference type="EMBL" id="WVUK01000058">
    <property type="protein sequence ID" value="KAF7491932.1"/>
    <property type="molecule type" value="Genomic_DNA"/>
</dbReference>
<evidence type="ECO:0000313" key="8">
    <source>
        <dbReference type="EMBL" id="KAF7491932.1"/>
    </source>
</evidence>
<dbReference type="AlphaFoldDB" id="A0A834RA61"/>
<dbReference type="PANTHER" id="PTHR21377:SF1">
    <property type="entry name" value="PROTEIN FAM210A"/>
    <property type="match status" value="1"/>
</dbReference>
<evidence type="ECO:0000256" key="5">
    <source>
        <dbReference type="ARBA" id="ARBA00023136"/>
    </source>
</evidence>
<evidence type="ECO:0000256" key="2">
    <source>
        <dbReference type="ARBA" id="ARBA00022692"/>
    </source>
</evidence>
<keyword evidence="3 6" id="KW-1133">Transmembrane helix</keyword>
<reference evidence="8" key="2">
    <citation type="submission" date="2020-01" db="EMBL/GenBank/DDBJ databases">
        <authorList>
            <person name="Korhonen P.K.K."/>
            <person name="Guangxu M.G."/>
            <person name="Wang T.W."/>
            <person name="Stroehlein A.J.S."/>
            <person name="Young N.D."/>
            <person name="Ang C.-S.A."/>
            <person name="Fernando D.W.F."/>
            <person name="Lu H.L."/>
            <person name="Taylor S.T."/>
            <person name="Ehtesham M.E.M."/>
            <person name="Najaraj S.H.N."/>
            <person name="Harsha G.H.G."/>
            <person name="Madugundu A.M."/>
            <person name="Renuse S.R."/>
            <person name="Holt D.H."/>
            <person name="Pandey A.P."/>
            <person name="Papenfuss A.P."/>
            <person name="Gasser R.B.G."/>
            <person name="Fischer K.F."/>
        </authorList>
    </citation>
    <scope>NUCLEOTIDE SEQUENCE</scope>
    <source>
        <strain evidence="8">SSS_KF_BRIS2020</strain>
    </source>
</reference>
<keyword evidence="5 6" id="KW-0472">Membrane</keyword>
<dbReference type="Pfam" id="PF06916">
    <property type="entry name" value="FAM210A-B_dom"/>
    <property type="match status" value="1"/>
</dbReference>
<evidence type="ECO:0000256" key="6">
    <source>
        <dbReference type="SAM" id="Phobius"/>
    </source>
</evidence>
<keyword evidence="2 6" id="KW-0812">Transmembrane</keyword>
<reference evidence="9" key="3">
    <citation type="submission" date="2022-06" db="UniProtKB">
        <authorList>
            <consortium name="EnsemblMetazoa"/>
        </authorList>
    </citation>
    <scope>IDENTIFICATION</scope>
</reference>
<evidence type="ECO:0000256" key="3">
    <source>
        <dbReference type="ARBA" id="ARBA00022989"/>
    </source>
</evidence>
<dbReference type="InterPro" id="IPR009688">
    <property type="entry name" value="FAM210A/B-like_dom"/>
</dbReference>
<feature type="transmembrane region" description="Helical" evidence="6">
    <location>
        <begin position="127"/>
        <end position="149"/>
    </location>
</feature>
<dbReference type="GO" id="GO:0005739">
    <property type="term" value="C:mitochondrion"/>
    <property type="evidence" value="ECO:0007669"/>
    <property type="project" value="TreeGrafter"/>
</dbReference>
<organism evidence="8">
    <name type="scientific">Sarcoptes scabiei</name>
    <name type="common">Itch mite</name>
    <name type="synonym">Acarus scabiei</name>
    <dbReference type="NCBI Taxonomy" id="52283"/>
    <lineage>
        <taxon>Eukaryota</taxon>
        <taxon>Metazoa</taxon>
        <taxon>Ecdysozoa</taxon>
        <taxon>Arthropoda</taxon>
        <taxon>Chelicerata</taxon>
        <taxon>Arachnida</taxon>
        <taxon>Acari</taxon>
        <taxon>Acariformes</taxon>
        <taxon>Sarcoptiformes</taxon>
        <taxon>Astigmata</taxon>
        <taxon>Psoroptidia</taxon>
        <taxon>Sarcoptoidea</taxon>
        <taxon>Sarcoptidae</taxon>
        <taxon>Sarcoptinae</taxon>
        <taxon>Sarcoptes</taxon>
    </lineage>
</organism>
<name>A0A834RA61_SARSC</name>
<reference evidence="10" key="1">
    <citation type="journal article" date="2020" name="PLoS Negl. Trop. Dis.">
        <title>High-quality nuclear genome for Sarcoptes scabiei-A critical resource for a neglected parasite.</title>
        <authorList>
            <person name="Korhonen P.K."/>
            <person name="Gasser R.B."/>
            <person name="Ma G."/>
            <person name="Wang T."/>
            <person name="Stroehlein A.J."/>
            <person name="Young N.D."/>
            <person name="Ang C.S."/>
            <person name="Fernando D.D."/>
            <person name="Lu H.C."/>
            <person name="Taylor S."/>
            <person name="Reynolds S.L."/>
            <person name="Mofiz E."/>
            <person name="Najaraj S.H."/>
            <person name="Gowda H."/>
            <person name="Madugundu A."/>
            <person name="Renuse S."/>
            <person name="Holt D."/>
            <person name="Pandey A."/>
            <person name="Papenfuss A.T."/>
            <person name="Fischer K."/>
        </authorList>
    </citation>
    <scope>NUCLEOTIDE SEQUENCE [LARGE SCALE GENOMIC DNA]</scope>
</reference>
<proteinExistence type="predicted"/>
<dbReference type="GO" id="GO:0016020">
    <property type="term" value="C:membrane"/>
    <property type="evidence" value="ECO:0007669"/>
    <property type="project" value="UniProtKB-SubCell"/>
</dbReference>
<feature type="domain" description="DUF1279" evidence="7">
    <location>
        <begin position="120"/>
        <end position="213"/>
    </location>
</feature>
<protein>
    <recommendedName>
        <fullName evidence="7">DUF1279 domain-containing protein</fullName>
    </recommendedName>
</protein>
<comment type="subcellular location">
    <subcellularLocation>
        <location evidence="1">Membrane</location>
        <topology evidence="1">Single-pass membrane protein</topology>
    </subcellularLocation>
</comment>